<organism evidence="5 6">
    <name type="scientific">Egibacter rhizosphaerae</name>
    <dbReference type="NCBI Taxonomy" id="1670831"/>
    <lineage>
        <taxon>Bacteria</taxon>
        <taxon>Bacillati</taxon>
        <taxon>Actinomycetota</taxon>
        <taxon>Nitriliruptoria</taxon>
        <taxon>Egibacterales</taxon>
        <taxon>Egibacteraceae</taxon>
        <taxon>Egibacter</taxon>
    </lineage>
</organism>
<sequence>MPRITMSRRRAAHLVAVTAALSLVLAACGQAGSTPTSEDPVQGTEVSVVDNAFEPEVLEVEVGETVTWNWEGTSAHNVSGDGFESPLQEEGTFTHTFEEPGEYDYTCTPHGGMDGTVVVVEP</sequence>
<evidence type="ECO:0000256" key="1">
    <source>
        <dbReference type="ARBA" id="ARBA00022723"/>
    </source>
</evidence>
<keyword evidence="2" id="KW-0186">Copper</keyword>
<feature type="signal peptide" evidence="3">
    <location>
        <begin position="1"/>
        <end position="26"/>
    </location>
</feature>
<dbReference type="GO" id="GO:0009055">
    <property type="term" value="F:electron transfer activity"/>
    <property type="evidence" value="ECO:0007669"/>
    <property type="project" value="InterPro"/>
</dbReference>
<dbReference type="KEGG" id="erz:ER308_10570"/>
<evidence type="ECO:0000256" key="2">
    <source>
        <dbReference type="ARBA" id="ARBA00023008"/>
    </source>
</evidence>
<dbReference type="InterPro" id="IPR008972">
    <property type="entry name" value="Cupredoxin"/>
</dbReference>
<dbReference type="AlphaFoldDB" id="A0A411YFF2"/>
<accession>A0A411YFF2</accession>
<evidence type="ECO:0000313" key="5">
    <source>
        <dbReference type="EMBL" id="QBI19958.1"/>
    </source>
</evidence>
<dbReference type="PROSITE" id="PS51257">
    <property type="entry name" value="PROKAR_LIPOPROTEIN"/>
    <property type="match status" value="1"/>
</dbReference>
<reference evidence="5 6" key="1">
    <citation type="submission" date="2019-01" db="EMBL/GenBank/DDBJ databases">
        <title>Egibacter rhizosphaerae EGI 80759T.</title>
        <authorList>
            <person name="Chen D.-D."/>
            <person name="Tian Y."/>
            <person name="Jiao J.-Y."/>
            <person name="Zhang X.-T."/>
            <person name="Zhang Y.-G."/>
            <person name="Zhang Y."/>
            <person name="Xiao M."/>
            <person name="Shu W.-S."/>
            <person name="Li W.-J."/>
        </authorList>
    </citation>
    <scope>NUCLEOTIDE SEQUENCE [LARGE SCALE GENOMIC DNA]</scope>
    <source>
        <strain evidence="5 6">EGI 80759</strain>
    </source>
</reference>
<feature type="chain" id="PRO_5038873446" evidence="3">
    <location>
        <begin position="27"/>
        <end position="122"/>
    </location>
</feature>
<keyword evidence="3" id="KW-0732">Signal</keyword>
<keyword evidence="6" id="KW-1185">Reference proteome</keyword>
<dbReference type="EMBL" id="CP036402">
    <property type="protein sequence ID" value="QBI19958.1"/>
    <property type="molecule type" value="Genomic_DNA"/>
</dbReference>
<dbReference type="PANTHER" id="PTHR36507:SF1">
    <property type="entry name" value="BLL1555 PROTEIN"/>
    <property type="match status" value="1"/>
</dbReference>
<dbReference type="Pfam" id="PF00127">
    <property type="entry name" value="Copper-bind"/>
    <property type="match status" value="1"/>
</dbReference>
<keyword evidence="1" id="KW-0479">Metal-binding</keyword>
<dbReference type="GO" id="GO:0005507">
    <property type="term" value="F:copper ion binding"/>
    <property type="evidence" value="ECO:0007669"/>
    <property type="project" value="InterPro"/>
</dbReference>
<evidence type="ECO:0000259" key="4">
    <source>
        <dbReference type="Pfam" id="PF00127"/>
    </source>
</evidence>
<feature type="domain" description="Blue (type 1) copper" evidence="4">
    <location>
        <begin position="52"/>
        <end position="119"/>
    </location>
</feature>
<dbReference type="InterPro" id="IPR052721">
    <property type="entry name" value="ET_Amicyanin"/>
</dbReference>
<dbReference type="InterPro" id="IPR000923">
    <property type="entry name" value="BlueCu_1"/>
</dbReference>
<dbReference type="Proteomes" id="UP000291469">
    <property type="component" value="Chromosome"/>
</dbReference>
<dbReference type="Gene3D" id="2.60.40.420">
    <property type="entry name" value="Cupredoxins - blue copper proteins"/>
    <property type="match status" value="1"/>
</dbReference>
<dbReference type="OrthoDB" id="574459at2"/>
<dbReference type="RefSeq" id="WP_131154955.1">
    <property type="nucleotide sequence ID" value="NZ_CP036402.1"/>
</dbReference>
<proteinExistence type="predicted"/>
<dbReference type="PANTHER" id="PTHR36507">
    <property type="entry name" value="BLL1555 PROTEIN"/>
    <property type="match status" value="1"/>
</dbReference>
<evidence type="ECO:0000256" key="3">
    <source>
        <dbReference type="SAM" id="SignalP"/>
    </source>
</evidence>
<name>A0A411YFF2_9ACTN</name>
<gene>
    <name evidence="5" type="ORF">ER308_10570</name>
</gene>
<protein>
    <submittedName>
        <fullName evidence="5">Copper-binding protein</fullName>
    </submittedName>
</protein>
<evidence type="ECO:0000313" key="6">
    <source>
        <dbReference type="Proteomes" id="UP000291469"/>
    </source>
</evidence>
<dbReference type="SUPFAM" id="SSF49503">
    <property type="entry name" value="Cupredoxins"/>
    <property type="match status" value="1"/>
</dbReference>